<dbReference type="GO" id="GO:0003677">
    <property type="term" value="F:DNA binding"/>
    <property type="evidence" value="ECO:0007669"/>
    <property type="project" value="UniProtKB-KW"/>
</dbReference>
<dbReference type="Proteomes" id="UP000011124">
    <property type="component" value="Chromosome"/>
</dbReference>
<proteinExistence type="predicted"/>
<reference evidence="4 5" key="1">
    <citation type="submission" date="2009-09" db="EMBL/GenBank/DDBJ databases">
        <authorList>
            <person name="Weinstock G."/>
            <person name="Sodergren E."/>
            <person name="Clifton S."/>
            <person name="Fulton L."/>
            <person name="Fulton B."/>
            <person name="Courtney L."/>
            <person name="Fronick C."/>
            <person name="Harrison M."/>
            <person name="Strong C."/>
            <person name="Farmer C."/>
            <person name="Delahaunty K."/>
            <person name="Markovic C."/>
            <person name="Hall O."/>
            <person name="Minx P."/>
            <person name="Tomlinson C."/>
            <person name="Mitreva M."/>
            <person name="Nelson J."/>
            <person name="Hou S."/>
            <person name="Wollam A."/>
            <person name="Pepin K.H."/>
            <person name="Johnson M."/>
            <person name="Bhonagiri V."/>
            <person name="Nash W.E."/>
            <person name="Warren W."/>
            <person name="Chinwalla A."/>
            <person name="Mardis E.R."/>
            <person name="Wilson R.K."/>
        </authorList>
    </citation>
    <scope>NUCLEOTIDE SEQUENCE [LARGE SCALE GENOMIC DNA]</scope>
    <source>
        <strain evidence="4">ATCC 35185</strain>
        <strain evidence="5">ATCC 35185 / DSM 20758 / VPI D19B-28</strain>
    </source>
</reference>
<gene>
    <name evidence="3" type="ordered locus">Selsp_0451</name>
    <name evidence="4" type="ORF">SELSPUOL_02243</name>
</gene>
<dbReference type="SUPFAM" id="SSF47413">
    <property type="entry name" value="lambda repressor-like DNA-binding domains"/>
    <property type="match status" value="1"/>
</dbReference>
<keyword evidence="6" id="KW-1185">Reference proteome</keyword>
<evidence type="ECO:0000313" key="3">
    <source>
        <dbReference type="EMBL" id="AEB99423.1"/>
    </source>
</evidence>
<dbReference type="Proteomes" id="UP000003505">
    <property type="component" value="Unassembled WGS sequence"/>
</dbReference>
<dbReference type="eggNOG" id="COG3620">
    <property type="taxonomic scope" value="Bacteria"/>
</dbReference>
<feature type="domain" description="HTH cro/C1-type" evidence="2">
    <location>
        <begin position="34"/>
        <end position="88"/>
    </location>
</feature>
<dbReference type="InterPro" id="IPR010982">
    <property type="entry name" value="Lambda_DNA-bd_dom_sf"/>
</dbReference>
<evidence type="ECO:0000313" key="5">
    <source>
        <dbReference type="Proteomes" id="UP000003505"/>
    </source>
</evidence>
<dbReference type="GO" id="GO:0003700">
    <property type="term" value="F:DNA-binding transcription factor activity"/>
    <property type="evidence" value="ECO:0007669"/>
    <property type="project" value="TreeGrafter"/>
</dbReference>
<evidence type="ECO:0000256" key="1">
    <source>
        <dbReference type="ARBA" id="ARBA00023125"/>
    </source>
</evidence>
<dbReference type="RefSeq" id="WP_006193585.1">
    <property type="nucleotide sequence ID" value="NC_015437.1"/>
</dbReference>
<reference evidence="3 6" key="2">
    <citation type="submission" date="2011-04" db="EMBL/GenBank/DDBJ databases">
        <title>The complete genome of Selenomonas sputigena DSM 20758.</title>
        <authorList>
            <consortium name="US DOE Joint Genome Institute (JGI-PGF)"/>
            <person name="Lucas S."/>
            <person name="Copeland A."/>
            <person name="Lapidus A."/>
            <person name="Bruce D."/>
            <person name="Goodwin L."/>
            <person name="Pitluck S."/>
            <person name="Peters L."/>
            <person name="Kyrpides N."/>
            <person name="Mavromatis K."/>
            <person name="Ivanova N."/>
            <person name="Ovchinnikova G."/>
            <person name="Teshima H."/>
            <person name="Detter J.C."/>
            <person name="Tapia R."/>
            <person name="Han C."/>
            <person name="Land M."/>
            <person name="Hauser L."/>
            <person name="Markowitz V."/>
            <person name="Cheng J.-F."/>
            <person name="Hugenholtz P."/>
            <person name="Woyke T."/>
            <person name="Wu D."/>
            <person name="Gronow S."/>
            <person name="Wellnitz S."/>
            <person name="Schneider S."/>
            <person name="Klenk H.-P."/>
            <person name="Eisen J.A."/>
        </authorList>
    </citation>
    <scope>NUCLEOTIDE SEQUENCE [LARGE SCALE GENOMIC DNA]</scope>
    <source>
        <strain evidence="3">ATCC 35185</strain>
        <strain evidence="6">ATCC 35185 / DSM 20758 / VPI D19B-28</strain>
    </source>
</reference>
<dbReference type="InterPro" id="IPR001387">
    <property type="entry name" value="Cro/C1-type_HTH"/>
</dbReference>
<dbReference type="AlphaFoldDB" id="C9LXN5"/>
<dbReference type="HOGENOM" id="CLU_066192_18_1_9"/>
<evidence type="ECO:0000313" key="4">
    <source>
        <dbReference type="EMBL" id="EEX76418.1"/>
    </source>
</evidence>
<evidence type="ECO:0000259" key="2">
    <source>
        <dbReference type="PROSITE" id="PS50943"/>
    </source>
</evidence>
<dbReference type="PANTHER" id="PTHR46797:SF1">
    <property type="entry name" value="METHYLPHOSPHONATE SYNTHASE"/>
    <property type="match status" value="1"/>
</dbReference>
<accession>C9LXN5</accession>
<dbReference type="GO" id="GO:0005829">
    <property type="term" value="C:cytosol"/>
    <property type="evidence" value="ECO:0007669"/>
    <property type="project" value="TreeGrafter"/>
</dbReference>
<dbReference type="KEGG" id="ssg:Selsp_0451"/>
<name>C9LXN5_SELS3</name>
<dbReference type="SMART" id="SM00530">
    <property type="entry name" value="HTH_XRE"/>
    <property type="match status" value="1"/>
</dbReference>
<dbReference type="Gene3D" id="1.10.260.40">
    <property type="entry name" value="lambda repressor-like DNA-binding domains"/>
    <property type="match status" value="1"/>
</dbReference>
<dbReference type="STRING" id="546271.Selsp_0451"/>
<keyword evidence="1 4" id="KW-0238">DNA-binding</keyword>
<dbReference type="EMBL" id="ACKP02000049">
    <property type="protein sequence ID" value="EEX76418.1"/>
    <property type="molecule type" value="Genomic_DNA"/>
</dbReference>
<dbReference type="PROSITE" id="PS50943">
    <property type="entry name" value="HTH_CROC1"/>
    <property type="match status" value="1"/>
</dbReference>
<dbReference type="OrthoDB" id="428540at2"/>
<dbReference type="CDD" id="cd00093">
    <property type="entry name" value="HTH_XRE"/>
    <property type="match status" value="1"/>
</dbReference>
<sequence length="98" mass="11147">MRSFHTTLHERLKDSEFKAEYEALEPEFQLIRSLLEARKVTKLTQKELSARTGISQADISRIETGEANPSMQTMKRLAEGLGMQLRVMFVPQNAHSGV</sequence>
<organism evidence="4 5">
    <name type="scientific">Selenomonas sputigena (strain ATCC 35185 / DSM 20758 / CCUG 44933 / VPI D19B-28)</name>
    <dbReference type="NCBI Taxonomy" id="546271"/>
    <lineage>
        <taxon>Bacteria</taxon>
        <taxon>Bacillati</taxon>
        <taxon>Bacillota</taxon>
        <taxon>Negativicutes</taxon>
        <taxon>Selenomonadales</taxon>
        <taxon>Selenomonadaceae</taxon>
        <taxon>Selenomonas</taxon>
    </lineage>
</organism>
<dbReference type="PANTHER" id="PTHR46797">
    <property type="entry name" value="HTH-TYPE TRANSCRIPTIONAL REGULATOR"/>
    <property type="match status" value="1"/>
</dbReference>
<protein>
    <submittedName>
        <fullName evidence="4">DNA-binding helix-turn-helix protein</fullName>
    </submittedName>
    <submittedName>
        <fullName evidence="3">Helix-turn-helix domain protein</fullName>
    </submittedName>
</protein>
<evidence type="ECO:0000313" key="6">
    <source>
        <dbReference type="Proteomes" id="UP000011124"/>
    </source>
</evidence>
<dbReference type="Pfam" id="PF01381">
    <property type="entry name" value="HTH_3"/>
    <property type="match status" value="1"/>
</dbReference>
<dbReference type="EMBL" id="CP002637">
    <property type="protein sequence ID" value="AEB99423.1"/>
    <property type="molecule type" value="Genomic_DNA"/>
</dbReference>
<dbReference type="InterPro" id="IPR050807">
    <property type="entry name" value="TransReg_Diox_bact_type"/>
</dbReference>